<dbReference type="FunCoup" id="A0A1W4WAQ8">
    <property type="interactions" value="229"/>
</dbReference>
<dbReference type="GeneID" id="108734151"/>
<dbReference type="PANTHER" id="PTHR46179">
    <property type="entry name" value="ZINC FINGER PROTEIN"/>
    <property type="match status" value="1"/>
</dbReference>
<evidence type="ECO:0000256" key="1">
    <source>
        <dbReference type="ARBA" id="ARBA00022723"/>
    </source>
</evidence>
<feature type="domain" description="C2H2-type" evidence="7">
    <location>
        <begin position="177"/>
        <end position="206"/>
    </location>
</feature>
<dbReference type="InParanoid" id="A0A1W4WAQ8"/>
<keyword evidence="3 5" id="KW-0863">Zinc-finger</keyword>
<dbReference type="InterPro" id="IPR051061">
    <property type="entry name" value="Zinc_finger_trans_reg"/>
</dbReference>
<reference evidence="9" key="1">
    <citation type="submission" date="2025-08" db="UniProtKB">
        <authorList>
            <consortium name="RefSeq"/>
        </authorList>
    </citation>
    <scope>IDENTIFICATION</scope>
    <source>
        <tissue evidence="9">Entire body</tissue>
    </source>
</reference>
<feature type="compositionally biased region" description="Basic and acidic residues" evidence="6">
    <location>
        <begin position="292"/>
        <end position="310"/>
    </location>
</feature>
<name>A0A1W4WAQ8_AGRPL</name>
<evidence type="ECO:0000313" key="9">
    <source>
        <dbReference type="RefSeq" id="XP_018321076.1"/>
    </source>
</evidence>
<dbReference type="SUPFAM" id="SSF57667">
    <property type="entry name" value="beta-beta-alpha zinc fingers"/>
    <property type="match status" value="4"/>
</dbReference>
<feature type="region of interest" description="Disordered" evidence="6">
    <location>
        <begin position="349"/>
        <end position="368"/>
    </location>
</feature>
<evidence type="ECO:0000256" key="2">
    <source>
        <dbReference type="ARBA" id="ARBA00022737"/>
    </source>
</evidence>
<dbReference type="RefSeq" id="XP_018321076.1">
    <property type="nucleotide sequence ID" value="XM_018465574.2"/>
</dbReference>
<sequence>MANTEEIENVVFITNDPSNSSNDNLDYNFSNIYEQVPVISYSRLSEEKEPPEHSTYIGKLNEHDENAGYIHHTISPDRIYMHIHPGSSGNMPDEPSYATLTITSTDPETKETRVNRFHCEFDGCTRTYSTVGNLRTHMKTHKGEYRFMCKEPSCGKAFLTSYSLKIHVRVHTKVKPFECSHDGCEKAFNTLYRLRAHQRLHNGTTFNCESDGCMKFFTTLSDLKKHIRTHTRERPYKCDENGCGKAFVASHHLKTHRRTHSGERPYACAENNCTKAFSTPHSLKSHVKIHQRAQERGPGDNSTSREDKENNCSATTVSENNNLCSLPNSNLQSSSSKWIENVKSKTNEGCIENNTKKNSTVTSSEENSSFSQDLSILKDSLDSLLNSSDLQNISVSPITSDNFSSGQIQNQFTEMHQQESSNNVFVSDLLKHYATVQTIEPVNTQLSFNIGTENTEKTETLANLEIGLEESSVKTEIQNSGIEIYNLNANKNSNELKETTNLDLSILTTDSQELLKDIFNITAKDVQNEFCNGTTSDSAPSMSVAGGIQVDSLLNRQCSMEIQDIDLVDLNKQIYTPEALEMSLACEEEMPSDWIDVMDLAVGNGLNIFEHNAVNDNQITALPTAIPTYVNLEVPQQNVTLNELTSAKKSQDKSNNSQYISMVHSSPQFFTNNNFPEENTPNKNADVLKDLTADADICKCVDCKCDTNNCCHEGGANLCFSPSSMSSGKSLPSVSSSSFSPVSSSKQNPSSLPPLPISCCKKDVSELCAAQVGTVNNCTKDSKGDCPKECCIVVCLSSFDELKQIIGVSNGFDNFSKISYGCVEVPAINNA</sequence>
<feature type="domain" description="C2H2-type" evidence="7">
    <location>
        <begin position="266"/>
        <end position="295"/>
    </location>
</feature>
<dbReference type="PROSITE" id="PS00028">
    <property type="entry name" value="ZINC_FINGER_C2H2_1"/>
    <property type="match status" value="6"/>
</dbReference>
<feature type="domain" description="C2H2-type" evidence="7">
    <location>
        <begin position="147"/>
        <end position="176"/>
    </location>
</feature>
<dbReference type="SMART" id="SM00355">
    <property type="entry name" value="ZnF_C2H2"/>
    <property type="match status" value="6"/>
</dbReference>
<feature type="compositionally biased region" description="Low complexity" evidence="6">
    <location>
        <begin position="358"/>
        <end position="368"/>
    </location>
</feature>
<evidence type="ECO:0000259" key="7">
    <source>
        <dbReference type="PROSITE" id="PS50157"/>
    </source>
</evidence>
<dbReference type="GO" id="GO:0008270">
    <property type="term" value="F:zinc ion binding"/>
    <property type="evidence" value="ECO:0007669"/>
    <property type="project" value="UniProtKB-KW"/>
</dbReference>
<evidence type="ECO:0000256" key="4">
    <source>
        <dbReference type="ARBA" id="ARBA00022833"/>
    </source>
</evidence>
<dbReference type="Pfam" id="PF00096">
    <property type="entry name" value="zf-C2H2"/>
    <property type="match status" value="5"/>
</dbReference>
<dbReference type="GO" id="GO:0005634">
    <property type="term" value="C:nucleus"/>
    <property type="evidence" value="ECO:0007669"/>
    <property type="project" value="TreeGrafter"/>
</dbReference>
<dbReference type="PANTHER" id="PTHR46179:SF25">
    <property type="entry name" value="METAL RESPONSE ELEMENT-BINDING TRANSCRIPTION FACTOR-1, ISOFORM C"/>
    <property type="match status" value="1"/>
</dbReference>
<dbReference type="PROSITE" id="PS50157">
    <property type="entry name" value="ZINC_FINGER_C2H2_2"/>
    <property type="match status" value="6"/>
</dbReference>
<dbReference type="FunFam" id="3.30.160.60:FF:000125">
    <property type="entry name" value="Putative zinc finger protein 143"/>
    <property type="match status" value="1"/>
</dbReference>
<dbReference type="AlphaFoldDB" id="A0A1W4WAQ8"/>
<dbReference type="InterPro" id="IPR036236">
    <property type="entry name" value="Znf_C2H2_sf"/>
</dbReference>
<evidence type="ECO:0000256" key="3">
    <source>
        <dbReference type="ARBA" id="ARBA00022771"/>
    </source>
</evidence>
<dbReference type="OrthoDB" id="6145499at2759"/>
<evidence type="ECO:0000256" key="6">
    <source>
        <dbReference type="SAM" id="MobiDB-lite"/>
    </source>
</evidence>
<organism evidence="8 9">
    <name type="scientific">Agrilus planipennis</name>
    <name type="common">Emerald ash borer</name>
    <name type="synonym">Agrilus marcopoli</name>
    <dbReference type="NCBI Taxonomy" id="224129"/>
    <lineage>
        <taxon>Eukaryota</taxon>
        <taxon>Metazoa</taxon>
        <taxon>Ecdysozoa</taxon>
        <taxon>Arthropoda</taxon>
        <taxon>Hexapoda</taxon>
        <taxon>Insecta</taxon>
        <taxon>Pterygota</taxon>
        <taxon>Neoptera</taxon>
        <taxon>Endopterygota</taxon>
        <taxon>Coleoptera</taxon>
        <taxon>Polyphaga</taxon>
        <taxon>Elateriformia</taxon>
        <taxon>Buprestoidea</taxon>
        <taxon>Buprestidae</taxon>
        <taxon>Agrilinae</taxon>
        <taxon>Agrilus</taxon>
    </lineage>
</organism>
<dbReference type="FunFam" id="3.30.160.60:FF:000397">
    <property type="entry name" value="Metal regulatory transcription factor 1"/>
    <property type="match status" value="1"/>
</dbReference>
<feature type="domain" description="C2H2-type" evidence="7">
    <location>
        <begin position="236"/>
        <end position="265"/>
    </location>
</feature>
<dbReference type="Proteomes" id="UP000192223">
    <property type="component" value="Unplaced"/>
</dbReference>
<dbReference type="InterPro" id="IPR013087">
    <property type="entry name" value="Znf_C2H2_type"/>
</dbReference>
<keyword evidence="1" id="KW-0479">Metal-binding</keyword>
<protein>
    <submittedName>
        <fullName evidence="9">Uncharacterized protein LOC108734151 isoform X1</fullName>
    </submittedName>
</protein>
<keyword evidence="8" id="KW-1185">Reference proteome</keyword>
<dbReference type="STRING" id="224129.A0A1W4WAQ8"/>
<dbReference type="FunFam" id="3.30.160.60:FF:000349">
    <property type="entry name" value="metal regulatory transcription factor 1"/>
    <property type="match status" value="1"/>
</dbReference>
<gene>
    <name evidence="9" type="primary">LOC108734151</name>
</gene>
<accession>A0A1W4WAQ8</accession>
<evidence type="ECO:0000313" key="8">
    <source>
        <dbReference type="Proteomes" id="UP000192223"/>
    </source>
</evidence>
<dbReference type="Gene3D" id="3.30.160.60">
    <property type="entry name" value="Classic Zinc Finger"/>
    <property type="match status" value="6"/>
</dbReference>
<feature type="domain" description="C2H2-type" evidence="7">
    <location>
        <begin position="206"/>
        <end position="235"/>
    </location>
</feature>
<dbReference type="GO" id="GO:0006357">
    <property type="term" value="P:regulation of transcription by RNA polymerase II"/>
    <property type="evidence" value="ECO:0007669"/>
    <property type="project" value="TreeGrafter"/>
</dbReference>
<keyword evidence="2" id="KW-0677">Repeat</keyword>
<keyword evidence="4" id="KW-0862">Zinc</keyword>
<dbReference type="KEGG" id="apln:108734151"/>
<dbReference type="FunFam" id="3.30.160.60:FF:000072">
    <property type="entry name" value="zinc finger protein 143 isoform X1"/>
    <property type="match status" value="3"/>
</dbReference>
<feature type="region of interest" description="Disordered" evidence="6">
    <location>
        <begin position="284"/>
        <end position="315"/>
    </location>
</feature>
<evidence type="ECO:0000256" key="5">
    <source>
        <dbReference type="PROSITE-ProRule" id="PRU00042"/>
    </source>
</evidence>
<feature type="domain" description="C2H2-type" evidence="7">
    <location>
        <begin position="117"/>
        <end position="146"/>
    </location>
</feature>
<proteinExistence type="predicted"/>